<feature type="region of interest" description="Disordered" evidence="4">
    <location>
        <begin position="122"/>
        <end position="145"/>
    </location>
</feature>
<dbReference type="GeneID" id="73377910"/>
<evidence type="ECO:0000256" key="3">
    <source>
        <dbReference type="ARBA" id="ARBA00023242"/>
    </source>
</evidence>
<evidence type="ECO:0000313" key="6">
    <source>
        <dbReference type="EMBL" id="KAI3407000.2"/>
    </source>
</evidence>
<evidence type="ECO:0000313" key="7">
    <source>
        <dbReference type="Proteomes" id="UP001202479"/>
    </source>
</evidence>
<comment type="subcellular location">
    <subcellularLocation>
        <location evidence="1">Nucleus</location>
    </subcellularLocation>
</comment>
<feature type="compositionally biased region" description="Basic residues" evidence="4">
    <location>
        <begin position="7"/>
        <end position="18"/>
    </location>
</feature>
<evidence type="ECO:0000256" key="1">
    <source>
        <dbReference type="ARBA" id="ARBA00004123"/>
    </source>
</evidence>
<evidence type="ECO:0000256" key="4">
    <source>
        <dbReference type="SAM" id="MobiDB-lite"/>
    </source>
</evidence>
<organism evidence="6 7">
    <name type="scientific">Candida oxycetoniae</name>
    <dbReference type="NCBI Taxonomy" id="497107"/>
    <lineage>
        <taxon>Eukaryota</taxon>
        <taxon>Fungi</taxon>
        <taxon>Dikarya</taxon>
        <taxon>Ascomycota</taxon>
        <taxon>Saccharomycotina</taxon>
        <taxon>Pichiomycetes</taxon>
        <taxon>Debaryomycetaceae</taxon>
        <taxon>Candida/Lodderomyces clade</taxon>
        <taxon>Candida</taxon>
    </lineage>
</organism>
<dbReference type="Proteomes" id="UP001202479">
    <property type="component" value="Unassembled WGS sequence"/>
</dbReference>
<accession>A0AAI9X0F8</accession>
<dbReference type="Pfam" id="PF12656">
    <property type="entry name" value="G-patch_2"/>
    <property type="match status" value="1"/>
</dbReference>
<name>A0AAI9X0F8_9ASCO</name>
<comment type="similarity">
    <text evidence="2">Belongs to the SPP2 family.</text>
</comment>
<evidence type="ECO:0000259" key="5">
    <source>
        <dbReference type="Pfam" id="PF12656"/>
    </source>
</evidence>
<sequence length="181" mass="20519">MSGVKISLKKKSGPKKLLRSKEEDTLSDKIPIDSFSKEKSKPKAKLVIKPNSICNSLQQETAPKLAFGLTEFEPTEMKTNEISSESIVRKRIFVDSDEESDSEQAIPVEEFGAAFLRGFGWDETKEEEKGEEEKETKESITFEHRQRGLTLGIGAKTNNPDLIQELHKEQEIPLVKRDVKR</sequence>
<feature type="domain" description="Spp2/MOS2 G-patch" evidence="5">
    <location>
        <begin position="97"/>
        <end position="157"/>
    </location>
</feature>
<feature type="region of interest" description="Disordered" evidence="4">
    <location>
        <begin position="1"/>
        <end position="25"/>
    </location>
</feature>
<dbReference type="EMBL" id="JAHUZD010000019">
    <property type="protein sequence ID" value="KAI3407000.2"/>
    <property type="molecule type" value="Genomic_DNA"/>
</dbReference>
<comment type="caution">
    <text evidence="6">The sequence shown here is derived from an EMBL/GenBank/DDBJ whole genome shotgun (WGS) entry which is preliminary data.</text>
</comment>
<dbReference type="InterPro" id="IPR026822">
    <property type="entry name" value="Spp2/MOS2_G-patch"/>
</dbReference>
<proteinExistence type="inferred from homology"/>
<dbReference type="RefSeq" id="XP_049182745.1">
    <property type="nucleotide sequence ID" value="XM_049324192.1"/>
</dbReference>
<keyword evidence="7" id="KW-1185">Reference proteome</keyword>
<gene>
    <name evidence="6" type="ORF">KGF56_000293</name>
</gene>
<keyword evidence="3" id="KW-0539">Nucleus</keyword>
<evidence type="ECO:0000256" key="2">
    <source>
        <dbReference type="ARBA" id="ARBA00008576"/>
    </source>
</evidence>
<reference evidence="6" key="1">
    <citation type="journal article" date="2022" name="DNA Res.">
        <title>Genome analysis of five recently described species of the CUG-Ser clade uncovers Candida theae as a new hybrid lineage with pathogenic potential in the Candida parapsilosis species complex.</title>
        <authorList>
            <person name="Mixao V."/>
            <person name="Del Olmo V."/>
            <person name="Hegedusova E."/>
            <person name="Saus E."/>
            <person name="Pryszcz L."/>
            <person name="Cillingova A."/>
            <person name="Nosek J."/>
            <person name="Gabaldon T."/>
        </authorList>
    </citation>
    <scope>NUCLEOTIDE SEQUENCE</scope>
    <source>
        <strain evidence="6">CBS 10844</strain>
    </source>
</reference>
<dbReference type="AlphaFoldDB" id="A0AAI9X0F8"/>
<protein>
    <submittedName>
        <fullName evidence="6">SPP2</fullName>
    </submittedName>
</protein>
<dbReference type="GO" id="GO:0005634">
    <property type="term" value="C:nucleus"/>
    <property type="evidence" value="ECO:0007669"/>
    <property type="project" value="UniProtKB-SubCell"/>
</dbReference>